<comment type="caution">
    <text evidence="1">The sequence shown here is derived from an EMBL/GenBank/DDBJ whole genome shotgun (WGS) entry which is preliminary data.</text>
</comment>
<feature type="non-terminal residue" evidence="1">
    <location>
        <position position="1"/>
    </location>
</feature>
<sequence length="64" mass="7050">HFRNLTMLLFAAKARVPHYGGAPCEVYAEHLRDLAMAIFGLSHTLNTNNFRHGVSGGKGKRVSI</sequence>
<name>A0AAD7INI3_9AGAR</name>
<evidence type="ECO:0000313" key="1">
    <source>
        <dbReference type="EMBL" id="KAJ7745849.1"/>
    </source>
</evidence>
<feature type="non-terminal residue" evidence="1">
    <location>
        <position position="64"/>
    </location>
</feature>
<protein>
    <submittedName>
        <fullName evidence="1">Uncharacterized protein</fullName>
    </submittedName>
</protein>
<dbReference type="EMBL" id="JARJLG010000101">
    <property type="protein sequence ID" value="KAJ7745849.1"/>
    <property type="molecule type" value="Genomic_DNA"/>
</dbReference>
<dbReference type="AlphaFoldDB" id="A0AAD7INI3"/>
<organism evidence="1 2">
    <name type="scientific">Mycena maculata</name>
    <dbReference type="NCBI Taxonomy" id="230809"/>
    <lineage>
        <taxon>Eukaryota</taxon>
        <taxon>Fungi</taxon>
        <taxon>Dikarya</taxon>
        <taxon>Basidiomycota</taxon>
        <taxon>Agaricomycotina</taxon>
        <taxon>Agaricomycetes</taxon>
        <taxon>Agaricomycetidae</taxon>
        <taxon>Agaricales</taxon>
        <taxon>Marasmiineae</taxon>
        <taxon>Mycenaceae</taxon>
        <taxon>Mycena</taxon>
    </lineage>
</organism>
<dbReference type="Proteomes" id="UP001215280">
    <property type="component" value="Unassembled WGS sequence"/>
</dbReference>
<evidence type="ECO:0000313" key="2">
    <source>
        <dbReference type="Proteomes" id="UP001215280"/>
    </source>
</evidence>
<accession>A0AAD7INI3</accession>
<reference evidence="1" key="1">
    <citation type="submission" date="2023-03" db="EMBL/GenBank/DDBJ databases">
        <title>Massive genome expansion in bonnet fungi (Mycena s.s.) driven by repeated elements and novel gene families across ecological guilds.</title>
        <authorList>
            <consortium name="Lawrence Berkeley National Laboratory"/>
            <person name="Harder C.B."/>
            <person name="Miyauchi S."/>
            <person name="Viragh M."/>
            <person name="Kuo A."/>
            <person name="Thoen E."/>
            <person name="Andreopoulos B."/>
            <person name="Lu D."/>
            <person name="Skrede I."/>
            <person name="Drula E."/>
            <person name="Henrissat B."/>
            <person name="Morin E."/>
            <person name="Kohler A."/>
            <person name="Barry K."/>
            <person name="LaButti K."/>
            <person name="Morin E."/>
            <person name="Salamov A."/>
            <person name="Lipzen A."/>
            <person name="Mereny Z."/>
            <person name="Hegedus B."/>
            <person name="Baldrian P."/>
            <person name="Stursova M."/>
            <person name="Weitz H."/>
            <person name="Taylor A."/>
            <person name="Grigoriev I.V."/>
            <person name="Nagy L.G."/>
            <person name="Martin F."/>
            <person name="Kauserud H."/>
        </authorList>
    </citation>
    <scope>NUCLEOTIDE SEQUENCE</scope>
    <source>
        <strain evidence="1">CBHHK188m</strain>
    </source>
</reference>
<gene>
    <name evidence="1" type="ORF">DFH07DRAFT_710039</name>
</gene>
<proteinExistence type="predicted"/>
<keyword evidence="2" id="KW-1185">Reference proteome</keyword>